<keyword evidence="5 6" id="KW-0472">Membrane</keyword>
<feature type="transmembrane region" description="Helical" evidence="6">
    <location>
        <begin position="150"/>
        <end position="175"/>
    </location>
</feature>
<evidence type="ECO:0000256" key="1">
    <source>
        <dbReference type="ARBA" id="ARBA00004651"/>
    </source>
</evidence>
<dbReference type="PIRSF" id="PIRSF006324">
    <property type="entry name" value="LeuE"/>
    <property type="match status" value="1"/>
</dbReference>
<protein>
    <submittedName>
        <fullName evidence="7">Threonine/homoserine/homoserine lactone efflux protein</fullName>
    </submittedName>
</protein>
<evidence type="ECO:0000313" key="7">
    <source>
        <dbReference type="EMBL" id="SDH03293.1"/>
    </source>
</evidence>
<evidence type="ECO:0000256" key="2">
    <source>
        <dbReference type="ARBA" id="ARBA00022475"/>
    </source>
</evidence>
<feature type="transmembrane region" description="Helical" evidence="6">
    <location>
        <begin position="42"/>
        <end position="66"/>
    </location>
</feature>
<dbReference type="PANTHER" id="PTHR30086:SF20">
    <property type="entry name" value="ARGININE EXPORTER PROTEIN ARGO-RELATED"/>
    <property type="match status" value="1"/>
</dbReference>
<dbReference type="GO" id="GO:0015171">
    <property type="term" value="F:amino acid transmembrane transporter activity"/>
    <property type="evidence" value="ECO:0007669"/>
    <property type="project" value="TreeGrafter"/>
</dbReference>
<keyword evidence="4 6" id="KW-1133">Transmembrane helix</keyword>
<dbReference type="Pfam" id="PF01810">
    <property type="entry name" value="LysE"/>
    <property type="match status" value="1"/>
</dbReference>
<keyword evidence="8" id="KW-1185">Reference proteome</keyword>
<sequence>MPDPATLTAFIAAAFILSVTPGPDMALLISRGIGHGWKSAWFTALGFTLAGLIQIPLLALGIASVFASSPLAFDLLRYAGAAYLIWRGIKLIWSAAGYSPTGGAAGAPHYLVALNDGLMASLTHPKVLVFLLAFLPQFVKPEQGSVMLQFAMLGLTLKLVALAVETTIALSAGALGRSLARWPRFTLWQERVTGAILIGLGMRLLTMDARAR</sequence>
<evidence type="ECO:0000256" key="5">
    <source>
        <dbReference type="ARBA" id="ARBA00023136"/>
    </source>
</evidence>
<accession>A0A1G7Z3K0</accession>
<organism evidence="7 8">
    <name type="scientific">Pelagibacterium luteolum</name>
    <dbReference type="NCBI Taxonomy" id="440168"/>
    <lineage>
        <taxon>Bacteria</taxon>
        <taxon>Pseudomonadati</taxon>
        <taxon>Pseudomonadota</taxon>
        <taxon>Alphaproteobacteria</taxon>
        <taxon>Hyphomicrobiales</taxon>
        <taxon>Devosiaceae</taxon>
        <taxon>Pelagibacterium</taxon>
    </lineage>
</organism>
<evidence type="ECO:0000256" key="4">
    <source>
        <dbReference type="ARBA" id="ARBA00022989"/>
    </source>
</evidence>
<dbReference type="AlphaFoldDB" id="A0A1G7Z3K0"/>
<feature type="transmembrane region" description="Helical" evidence="6">
    <location>
        <begin position="187"/>
        <end position="206"/>
    </location>
</feature>
<gene>
    <name evidence="7" type="ORF">SAMN04487974_11745</name>
</gene>
<name>A0A1G7Z3K0_9HYPH</name>
<feature type="transmembrane region" description="Helical" evidence="6">
    <location>
        <begin position="78"/>
        <end position="98"/>
    </location>
</feature>
<evidence type="ECO:0000256" key="6">
    <source>
        <dbReference type="SAM" id="Phobius"/>
    </source>
</evidence>
<dbReference type="PANTHER" id="PTHR30086">
    <property type="entry name" value="ARGININE EXPORTER PROTEIN ARGO"/>
    <property type="match status" value="1"/>
</dbReference>
<dbReference type="GO" id="GO:0005886">
    <property type="term" value="C:plasma membrane"/>
    <property type="evidence" value="ECO:0007669"/>
    <property type="project" value="UniProtKB-SubCell"/>
</dbReference>
<dbReference type="OrthoDB" id="9804822at2"/>
<dbReference type="RefSeq" id="WP_090598463.1">
    <property type="nucleotide sequence ID" value="NZ_FNCS01000017.1"/>
</dbReference>
<evidence type="ECO:0000256" key="3">
    <source>
        <dbReference type="ARBA" id="ARBA00022692"/>
    </source>
</evidence>
<reference evidence="7 8" key="1">
    <citation type="submission" date="2016-10" db="EMBL/GenBank/DDBJ databases">
        <authorList>
            <person name="de Groot N.N."/>
        </authorList>
    </citation>
    <scope>NUCLEOTIDE SEQUENCE [LARGE SCALE GENOMIC DNA]</scope>
    <source>
        <strain evidence="7 8">CGMCC 1.10267</strain>
    </source>
</reference>
<evidence type="ECO:0000313" key="8">
    <source>
        <dbReference type="Proteomes" id="UP000199495"/>
    </source>
</evidence>
<dbReference type="Proteomes" id="UP000199495">
    <property type="component" value="Unassembled WGS sequence"/>
</dbReference>
<comment type="subcellular location">
    <subcellularLocation>
        <location evidence="1">Cell membrane</location>
        <topology evidence="1">Multi-pass membrane protein</topology>
    </subcellularLocation>
</comment>
<feature type="transmembrane region" description="Helical" evidence="6">
    <location>
        <begin position="118"/>
        <end position="138"/>
    </location>
</feature>
<keyword evidence="2" id="KW-1003">Cell membrane</keyword>
<keyword evidence="3 6" id="KW-0812">Transmembrane</keyword>
<dbReference type="EMBL" id="FNCS01000017">
    <property type="protein sequence ID" value="SDH03293.1"/>
    <property type="molecule type" value="Genomic_DNA"/>
</dbReference>
<proteinExistence type="predicted"/>
<dbReference type="InterPro" id="IPR001123">
    <property type="entry name" value="LeuE-type"/>
</dbReference>